<name>A0A7X4GT32_9BURK</name>
<dbReference type="PROSITE" id="PS50106">
    <property type="entry name" value="PDZ"/>
    <property type="match status" value="1"/>
</dbReference>
<dbReference type="Gene3D" id="3.90.226.10">
    <property type="entry name" value="2-enoyl-CoA Hydratase, Chain A, domain 1"/>
    <property type="match status" value="1"/>
</dbReference>
<dbReference type="CDD" id="cd07561">
    <property type="entry name" value="Peptidase_S41_CPP_like"/>
    <property type="match status" value="1"/>
</dbReference>
<dbReference type="InterPro" id="IPR001478">
    <property type="entry name" value="PDZ"/>
</dbReference>
<dbReference type="Pfam" id="PF03572">
    <property type="entry name" value="Peptidase_S41"/>
    <property type="match status" value="1"/>
</dbReference>
<accession>A0A7X4GT32</accession>
<gene>
    <name evidence="3" type="ORF">GTP45_20320</name>
</gene>
<feature type="domain" description="PDZ" evidence="2">
    <location>
        <begin position="141"/>
        <end position="204"/>
    </location>
</feature>
<dbReference type="SUPFAM" id="SSF52096">
    <property type="entry name" value="ClpP/crotonase"/>
    <property type="match status" value="1"/>
</dbReference>
<proteinExistence type="predicted"/>
<dbReference type="Proteomes" id="UP000450012">
    <property type="component" value="Unassembled WGS sequence"/>
</dbReference>
<comment type="caution">
    <text evidence="3">The sequence shown here is derived from an EMBL/GenBank/DDBJ whole genome shotgun (WGS) entry which is preliminary data.</text>
</comment>
<evidence type="ECO:0000313" key="3">
    <source>
        <dbReference type="EMBL" id="MYM69165.1"/>
    </source>
</evidence>
<dbReference type="GO" id="GO:0006508">
    <property type="term" value="P:proteolysis"/>
    <property type="evidence" value="ECO:0007669"/>
    <property type="project" value="InterPro"/>
</dbReference>
<dbReference type="AlphaFoldDB" id="A0A7X4GT32"/>
<dbReference type="GO" id="GO:0004175">
    <property type="term" value="F:endopeptidase activity"/>
    <property type="evidence" value="ECO:0007669"/>
    <property type="project" value="TreeGrafter"/>
</dbReference>
<dbReference type="GO" id="GO:0030288">
    <property type="term" value="C:outer membrane-bounded periplasmic space"/>
    <property type="evidence" value="ECO:0007669"/>
    <property type="project" value="TreeGrafter"/>
</dbReference>
<evidence type="ECO:0000259" key="2">
    <source>
        <dbReference type="PROSITE" id="PS50106"/>
    </source>
</evidence>
<dbReference type="Pfam" id="PF18294">
    <property type="entry name" value="Pept_S41_N"/>
    <property type="match status" value="1"/>
</dbReference>
<dbReference type="SUPFAM" id="SSF50156">
    <property type="entry name" value="PDZ domain-like"/>
    <property type="match status" value="1"/>
</dbReference>
<feature type="signal peptide" evidence="1">
    <location>
        <begin position="1"/>
        <end position="17"/>
    </location>
</feature>
<dbReference type="InterPro" id="IPR041613">
    <property type="entry name" value="Pept_S41_N"/>
</dbReference>
<dbReference type="InterPro" id="IPR029045">
    <property type="entry name" value="ClpP/crotonase-like_dom_sf"/>
</dbReference>
<dbReference type="InterPro" id="IPR005151">
    <property type="entry name" value="Tail-specific_protease"/>
</dbReference>
<evidence type="ECO:0000256" key="1">
    <source>
        <dbReference type="SAM" id="SignalP"/>
    </source>
</evidence>
<dbReference type="InterPro" id="IPR041489">
    <property type="entry name" value="PDZ_6"/>
</dbReference>
<organism evidence="3 4">
    <name type="scientific">Duganella rivi</name>
    <dbReference type="NCBI Taxonomy" id="2666083"/>
    <lineage>
        <taxon>Bacteria</taxon>
        <taxon>Pseudomonadati</taxon>
        <taxon>Pseudomonadota</taxon>
        <taxon>Betaproteobacteria</taxon>
        <taxon>Burkholderiales</taxon>
        <taxon>Oxalobacteraceae</taxon>
        <taxon>Telluria group</taxon>
        <taxon>Duganella</taxon>
    </lineage>
</organism>
<evidence type="ECO:0000313" key="4">
    <source>
        <dbReference type="Proteomes" id="UP000450012"/>
    </source>
</evidence>
<dbReference type="Gene3D" id="2.30.42.10">
    <property type="match status" value="1"/>
</dbReference>
<dbReference type="Pfam" id="PF17820">
    <property type="entry name" value="PDZ_6"/>
    <property type="match status" value="1"/>
</dbReference>
<keyword evidence="4" id="KW-1185">Reference proteome</keyword>
<dbReference type="GO" id="GO:0008236">
    <property type="term" value="F:serine-type peptidase activity"/>
    <property type="evidence" value="ECO:0007669"/>
    <property type="project" value="InterPro"/>
</dbReference>
<dbReference type="PANTHER" id="PTHR32060">
    <property type="entry name" value="TAIL-SPECIFIC PROTEASE"/>
    <property type="match status" value="1"/>
</dbReference>
<reference evidence="3 4" key="1">
    <citation type="submission" date="2019-12" db="EMBL/GenBank/DDBJ databases">
        <title>Novel species isolated from a subtropical stream in China.</title>
        <authorList>
            <person name="Lu H."/>
        </authorList>
    </citation>
    <scope>NUCLEOTIDE SEQUENCE [LARGE SCALE GENOMIC DNA]</scope>
    <source>
        <strain evidence="3 4">FT55W</strain>
    </source>
</reference>
<dbReference type="GO" id="GO:0007165">
    <property type="term" value="P:signal transduction"/>
    <property type="evidence" value="ECO:0007669"/>
    <property type="project" value="TreeGrafter"/>
</dbReference>
<dbReference type="RefSeq" id="WP_161015681.1">
    <property type="nucleotide sequence ID" value="NZ_WWCK01000006.1"/>
</dbReference>
<dbReference type="InterPro" id="IPR036034">
    <property type="entry name" value="PDZ_sf"/>
</dbReference>
<dbReference type="PROSITE" id="PS51257">
    <property type="entry name" value="PROKAR_LIPOPROTEIN"/>
    <property type="match status" value="1"/>
</dbReference>
<dbReference type="PANTHER" id="PTHR32060:SF30">
    <property type="entry name" value="CARBOXY-TERMINAL PROCESSING PROTEASE CTPA"/>
    <property type="match status" value="1"/>
</dbReference>
<keyword evidence="1" id="KW-0732">Signal</keyword>
<protein>
    <submittedName>
        <fullName evidence="3">PDZ domain-containing protein</fullName>
    </submittedName>
</protein>
<dbReference type="EMBL" id="WWCK01000006">
    <property type="protein sequence ID" value="MYM69165.1"/>
    <property type="molecule type" value="Genomic_DNA"/>
</dbReference>
<feature type="chain" id="PRO_5030659012" evidence="1">
    <location>
        <begin position="18"/>
        <end position="503"/>
    </location>
</feature>
<sequence length="503" mass="52911">MKYTSPLIAAAVLTLLAACGGGGGSAVTPVNPTPPVDPTPPVVTPPSVPDFLTLANHCATPRQGTQPSGLPYYDQQGTLTEEMRWLRSFIDESYLWYKEVPATLNMADYKTMLDYFAVLKTPAITASGRAKDRFHFTYPSEVWDEMSSSGVTLGYGITWSRSTGAAPRVWAVTLVEPGSPADTAGVRRGDLLAAVDGADVNDSSDAAVAKRTAGISPATVGETHAFVLKRGDATVSVSLAAQKIAAAAVRNTRVIDTPTGPVGYLQFNDHNAVAEGQLISAFGTLRAAQVNDLVVDMRYNGGGYLVVGAELAYMIAGPAGNGKVFERLQANDKRTPPSPQMFQSKSVGLAPGLMNAGVVLPYLGLKRVTILTTPGTCSASEAVINSLRGIDIEVNLIGGETCGKPYAFVPQANCGITYFAIQTQGVNAKGFGDYADGFQPTCKADDDLGHALGDTSERLLSAALSYRANGVCPAAPLRARSLDSSGPLQLVRPEGKEIAIRHR</sequence>
<dbReference type="Gene3D" id="3.30.750.170">
    <property type="match status" value="1"/>
</dbReference>
<dbReference type="SMART" id="SM00228">
    <property type="entry name" value="PDZ"/>
    <property type="match status" value="1"/>
</dbReference>